<dbReference type="GO" id="GO:0003700">
    <property type="term" value="F:DNA-binding transcription factor activity"/>
    <property type="evidence" value="ECO:0007669"/>
    <property type="project" value="InterPro"/>
</dbReference>
<evidence type="ECO:0000259" key="4">
    <source>
        <dbReference type="PROSITE" id="PS01124"/>
    </source>
</evidence>
<dbReference type="SMART" id="SM00342">
    <property type="entry name" value="HTH_ARAC"/>
    <property type="match status" value="1"/>
</dbReference>
<protein>
    <recommendedName>
        <fullName evidence="4">HTH araC/xylS-type domain-containing protein</fullName>
    </recommendedName>
</protein>
<sequence length="71" mass="8033">MKDTSGKTAGEWIDEIVLMAVKGMLKSSNLTIAQVADEFHFSNASFFGRYFKARTGQTPLEYRSLKLKKKD</sequence>
<proteinExistence type="predicted"/>
<evidence type="ECO:0000256" key="1">
    <source>
        <dbReference type="ARBA" id="ARBA00023015"/>
    </source>
</evidence>
<reference evidence="5 6" key="1">
    <citation type="submission" date="2019-07" db="EMBL/GenBank/DDBJ databases">
        <title>Whole genome shotgun sequence of Chryseobacterium lathyri NBRC 105250.</title>
        <authorList>
            <person name="Hosoyama A."/>
            <person name="Uohara A."/>
            <person name="Ohji S."/>
            <person name="Ichikawa N."/>
        </authorList>
    </citation>
    <scope>NUCLEOTIDE SEQUENCE [LARGE SCALE GENOMIC DNA]</scope>
    <source>
        <strain evidence="5 6">NBRC 105250</strain>
    </source>
</reference>
<dbReference type="PROSITE" id="PS01124">
    <property type="entry name" value="HTH_ARAC_FAMILY_2"/>
    <property type="match status" value="1"/>
</dbReference>
<dbReference type="Proteomes" id="UP000321150">
    <property type="component" value="Unassembled WGS sequence"/>
</dbReference>
<keyword evidence="2" id="KW-0238">DNA-binding</keyword>
<evidence type="ECO:0000313" key="5">
    <source>
        <dbReference type="EMBL" id="GEN71056.1"/>
    </source>
</evidence>
<dbReference type="SUPFAM" id="SSF46689">
    <property type="entry name" value="Homeodomain-like"/>
    <property type="match status" value="1"/>
</dbReference>
<feature type="domain" description="HTH araC/xylS-type" evidence="4">
    <location>
        <begin position="1"/>
        <end position="65"/>
    </location>
</feature>
<keyword evidence="3" id="KW-0804">Transcription</keyword>
<dbReference type="InterPro" id="IPR009057">
    <property type="entry name" value="Homeodomain-like_sf"/>
</dbReference>
<evidence type="ECO:0000313" key="6">
    <source>
        <dbReference type="Proteomes" id="UP000321150"/>
    </source>
</evidence>
<organism evidence="5 6">
    <name type="scientific">Chryseobacterium lathyri</name>
    <dbReference type="NCBI Taxonomy" id="395933"/>
    <lineage>
        <taxon>Bacteria</taxon>
        <taxon>Pseudomonadati</taxon>
        <taxon>Bacteroidota</taxon>
        <taxon>Flavobacteriia</taxon>
        <taxon>Flavobacteriales</taxon>
        <taxon>Weeksellaceae</taxon>
        <taxon>Chryseobacterium group</taxon>
        <taxon>Chryseobacterium</taxon>
    </lineage>
</organism>
<dbReference type="RefSeq" id="WP_202974509.1">
    <property type="nucleotide sequence ID" value="NZ_BJYI01000003.1"/>
</dbReference>
<dbReference type="EMBL" id="BJYI01000003">
    <property type="protein sequence ID" value="GEN71056.1"/>
    <property type="molecule type" value="Genomic_DNA"/>
</dbReference>
<dbReference type="PANTHER" id="PTHR43280">
    <property type="entry name" value="ARAC-FAMILY TRANSCRIPTIONAL REGULATOR"/>
    <property type="match status" value="1"/>
</dbReference>
<dbReference type="Gene3D" id="1.10.10.60">
    <property type="entry name" value="Homeodomain-like"/>
    <property type="match status" value="1"/>
</dbReference>
<dbReference type="GO" id="GO:0043565">
    <property type="term" value="F:sequence-specific DNA binding"/>
    <property type="evidence" value="ECO:0007669"/>
    <property type="project" value="InterPro"/>
</dbReference>
<accession>A0A511Y784</accession>
<evidence type="ECO:0000256" key="3">
    <source>
        <dbReference type="ARBA" id="ARBA00023163"/>
    </source>
</evidence>
<dbReference type="PANTHER" id="PTHR43280:SF32">
    <property type="entry name" value="TRANSCRIPTIONAL REGULATORY PROTEIN"/>
    <property type="match status" value="1"/>
</dbReference>
<dbReference type="AlphaFoldDB" id="A0A511Y784"/>
<dbReference type="InterPro" id="IPR018060">
    <property type="entry name" value="HTH_AraC"/>
</dbReference>
<evidence type="ECO:0000256" key="2">
    <source>
        <dbReference type="ARBA" id="ARBA00023125"/>
    </source>
</evidence>
<gene>
    <name evidence="5" type="ORF">CLA01_11280</name>
</gene>
<name>A0A511Y784_9FLAO</name>
<dbReference type="Pfam" id="PF12833">
    <property type="entry name" value="HTH_18"/>
    <property type="match status" value="1"/>
</dbReference>
<comment type="caution">
    <text evidence="5">The sequence shown here is derived from an EMBL/GenBank/DDBJ whole genome shotgun (WGS) entry which is preliminary data.</text>
</comment>
<keyword evidence="1" id="KW-0805">Transcription regulation</keyword>